<keyword evidence="3" id="KW-1185">Reference proteome</keyword>
<proteinExistence type="predicted"/>
<dbReference type="AlphaFoldDB" id="A0ABD3PNR9"/>
<evidence type="ECO:0000313" key="2">
    <source>
        <dbReference type="EMBL" id="KAL3789364.1"/>
    </source>
</evidence>
<dbReference type="Proteomes" id="UP001530400">
    <property type="component" value="Unassembled WGS sequence"/>
</dbReference>
<feature type="signal peptide" evidence="1">
    <location>
        <begin position="1"/>
        <end position="20"/>
    </location>
</feature>
<organism evidence="2 3">
    <name type="scientific">Cyclotella atomus</name>
    <dbReference type="NCBI Taxonomy" id="382360"/>
    <lineage>
        <taxon>Eukaryota</taxon>
        <taxon>Sar</taxon>
        <taxon>Stramenopiles</taxon>
        <taxon>Ochrophyta</taxon>
        <taxon>Bacillariophyta</taxon>
        <taxon>Coscinodiscophyceae</taxon>
        <taxon>Thalassiosirophycidae</taxon>
        <taxon>Stephanodiscales</taxon>
        <taxon>Stephanodiscaceae</taxon>
        <taxon>Cyclotella</taxon>
    </lineage>
</organism>
<name>A0ABD3PNR9_9STRA</name>
<gene>
    <name evidence="2" type="ORF">ACHAWO_002084</name>
</gene>
<comment type="caution">
    <text evidence="2">The sequence shown here is derived from an EMBL/GenBank/DDBJ whole genome shotgun (WGS) entry which is preliminary data.</text>
</comment>
<evidence type="ECO:0000256" key="1">
    <source>
        <dbReference type="SAM" id="SignalP"/>
    </source>
</evidence>
<accession>A0ABD3PNR9</accession>
<reference evidence="2 3" key="1">
    <citation type="submission" date="2024-10" db="EMBL/GenBank/DDBJ databases">
        <title>Updated reference genomes for cyclostephanoid diatoms.</title>
        <authorList>
            <person name="Roberts W.R."/>
            <person name="Alverson A.J."/>
        </authorList>
    </citation>
    <scope>NUCLEOTIDE SEQUENCE [LARGE SCALE GENOMIC DNA]</scope>
    <source>
        <strain evidence="2 3">AJA010-31</strain>
    </source>
</reference>
<feature type="chain" id="PRO_5044780514" evidence="1">
    <location>
        <begin position="21"/>
        <end position="301"/>
    </location>
</feature>
<sequence>MKFIAIAYTIAAFAVSVVNADKNNIRKLSFLDAKPAEEGCTDGEYRCACRDGTRCEFTFECEDLGVGGSCAPRQPNRSTGMSCRNGEDCILGNTACEDGSACKERGPEFAEVYRNLIENDGELIEAKPAAEKCQTGMVRCTCRDGTNCRFTQQCVNRNVSGSCSFRVPNRNSNKSCRNGESCIQGNTACRDGSACRERNGFLSFDRNLDESKFVSVEAKPEDPNCRNGTWRCLCRDGTSCRTTQQCTNRGSSGSCSRRAPQFNRDGNLSCRNGESCFNLNRACADGSKCRDRTGDEYLMFQ</sequence>
<protein>
    <submittedName>
        <fullName evidence="2">Uncharacterized protein</fullName>
    </submittedName>
</protein>
<dbReference type="EMBL" id="JALLPJ020000525">
    <property type="protein sequence ID" value="KAL3789364.1"/>
    <property type="molecule type" value="Genomic_DNA"/>
</dbReference>
<evidence type="ECO:0000313" key="3">
    <source>
        <dbReference type="Proteomes" id="UP001530400"/>
    </source>
</evidence>
<keyword evidence="1" id="KW-0732">Signal</keyword>